<dbReference type="InParanoid" id="G5C2F4"/>
<reference evidence="3 4" key="1">
    <citation type="journal article" date="2011" name="Nature">
        <title>Genome sequencing reveals insights into physiology and longevity of the naked mole rat.</title>
        <authorList>
            <person name="Kim E.B."/>
            <person name="Fang X."/>
            <person name="Fushan A.A."/>
            <person name="Huang Z."/>
            <person name="Lobanov A.V."/>
            <person name="Han L."/>
            <person name="Marino S.M."/>
            <person name="Sun X."/>
            <person name="Turanov A.A."/>
            <person name="Yang P."/>
            <person name="Yim S.H."/>
            <person name="Zhao X."/>
            <person name="Kasaikina M.V."/>
            <person name="Stoletzki N."/>
            <person name="Peng C."/>
            <person name="Polak P."/>
            <person name="Xiong Z."/>
            <person name="Kiezun A."/>
            <person name="Zhu Y."/>
            <person name="Chen Y."/>
            <person name="Kryukov G.V."/>
            <person name="Zhang Q."/>
            <person name="Peshkin L."/>
            <person name="Yang L."/>
            <person name="Bronson R.T."/>
            <person name="Buffenstein R."/>
            <person name="Wang B."/>
            <person name="Han C."/>
            <person name="Li Q."/>
            <person name="Chen L."/>
            <person name="Zhao W."/>
            <person name="Sunyaev S.R."/>
            <person name="Park T.J."/>
            <person name="Zhang G."/>
            <person name="Wang J."/>
            <person name="Gladyshev V.N."/>
        </authorList>
    </citation>
    <scope>NUCLEOTIDE SEQUENCE [LARGE SCALE GENOMIC DNA]</scope>
</reference>
<name>G5C2F4_HETGA</name>
<evidence type="ECO:0000313" key="3">
    <source>
        <dbReference type="EMBL" id="EHB15715.1"/>
    </source>
</evidence>
<dbReference type="PANTHER" id="PTHR11785">
    <property type="entry name" value="AMINO ACID TRANSPORTER"/>
    <property type="match status" value="1"/>
</dbReference>
<dbReference type="InterPro" id="IPR050598">
    <property type="entry name" value="AminoAcid_Transporter"/>
</dbReference>
<protein>
    <submittedName>
        <fullName evidence="3">Y+L amino acid transporter 1</fullName>
    </submittedName>
</protein>
<dbReference type="AlphaFoldDB" id="G5C2F4"/>
<feature type="transmembrane region" description="Helical" evidence="2">
    <location>
        <begin position="12"/>
        <end position="32"/>
    </location>
</feature>
<gene>
    <name evidence="3" type="ORF">GW7_00391</name>
</gene>
<keyword evidence="2" id="KW-0472">Membrane</keyword>
<dbReference type="GO" id="GO:0000821">
    <property type="term" value="P:regulation of arginine metabolic process"/>
    <property type="evidence" value="ECO:0007669"/>
    <property type="project" value="TreeGrafter"/>
</dbReference>
<dbReference type="EMBL" id="JH173076">
    <property type="protein sequence ID" value="EHB15715.1"/>
    <property type="molecule type" value="Genomic_DNA"/>
</dbReference>
<organism evidence="3 4">
    <name type="scientific">Heterocephalus glaber</name>
    <name type="common">Naked mole rat</name>
    <dbReference type="NCBI Taxonomy" id="10181"/>
    <lineage>
        <taxon>Eukaryota</taxon>
        <taxon>Metazoa</taxon>
        <taxon>Chordata</taxon>
        <taxon>Craniata</taxon>
        <taxon>Vertebrata</taxon>
        <taxon>Euteleostomi</taxon>
        <taxon>Mammalia</taxon>
        <taxon>Eutheria</taxon>
        <taxon>Euarchontoglires</taxon>
        <taxon>Glires</taxon>
        <taxon>Rodentia</taxon>
        <taxon>Hystricomorpha</taxon>
        <taxon>Bathyergidae</taxon>
        <taxon>Heterocephalus</taxon>
    </lineage>
</organism>
<accession>G5C2F4</accession>
<feature type="region of interest" description="Disordered" evidence="1">
    <location>
        <begin position="223"/>
        <end position="251"/>
    </location>
</feature>
<feature type="transmembrane region" description="Helical" evidence="2">
    <location>
        <begin position="38"/>
        <end position="55"/>
    </location>
</feature>
<feature type="compositionally biased region" description="Polar residues" evidence="1">
    <location>
        <begin position="229"/>
        <end position="244"/>
    </location>
</feature>
<keyword evidence="2" id="KW-0812">Transmembrane</keyword>
<evidence type="ECO:0000256" key="1">
    <source>
        <dbReference type="SAM" id="MobiDB-lite"/>
    </source>
</evidence>
<evidence type="ECO:0000256" key="2">
    <source>
        <dbReference type="SAM" id="Phobius"/>
    </source>
</evidence>
<dbReference type="STRING" id="10181.G5C2F4"/>
<dbReference type="PANTHER" id="PTHR11785:SF303">
    <property type="entry name" value="Y+L AMINO ACID TRANSPORTER 1"/>
    <property type="match status" value="1"/>
</dbReference>
<feature type="transmembrane region" description="Helical" evidence="2">
    <location>
        <begin position="91"/>
        <end position="111"/>
    </location>
</feature>
<dbReference type="Proteomes" id="UP000006813">
    <property type="component" value="Unassembled WGS sequence"/>
</dbReference>
<proteinExistence type="predicted"/>
<dbReference type="GO" id="GO:0015174">
    <property type="term" value="F:basic amino acid transmembrane transporter activity"/>
    <property type="evidence" value="ECO:0007669"/>
    <property type="project" value="TreeGrafter"/>
</dbReference>
<sequence length="311" mass="34762">MIHVERCTSVPSLLFSGITALIYLCVEDVFQLINYYSFSYWFFVGLSIASQLSLRGKEPNRSRPLKLSLFFPIIFCLCTIFLVAVPPYSDTISSLIGIAFALSALPFYFLIIRVPAEKRPPCLQRIVASATCQISRGVDMPTGPKARMQVCQLCGEEVIWSGVMVRPEGLLSDLPEHSGLAMRRNFHKVLSFAFPKELPLLLSGPPRTLKMKGRVEGTGLRNTVEEQTRSNPHPSSSIFMTSPCRNRETTSPHAIPELSLLPGMAPLLSSSPPSSLLFQPFLFGFHFSSFFFPFLERFKASMTLFPPLIPF</sequence>
<keyword evidence="2" id="KW-1133">Transmembrane helix</keyword>
<evidence type="ECO:0000313" key="4">
    <source>
        <dbReference type="Proteomes" id="UP000006813"/>
    </source>
</evidence>
<dbReference type="Gene3D" id="1.20.1740.10">
    <property type="entry name" value="Amino acid/polyamine transporter I"/>
    <property type="match status" value="1"/>
</dbReference>
<dbReference type="GO" id="GO:0015179">
    <property type="term" value="F:L-amino acid transmembrane transporter activity"/>
    <property type="evidence" value="ECO:0007669"/>
    <property type="project" value="TreeGrafter"/>
</dbReference>
<feature type="transmembrane region" description="Helical" evidence="2">
    <location>
        <begin position="67"/>
        <end position="85"/>
    </location>
</feature>